<evidence type="ECO:0000259" key="5">
    <source>
        <dbReference type="Pfam" id="PF06458"/>
    </source>
</evidence>
<proteinExistence type="predicted"/>
<dbReference type="InterPro" id="IPR032675">
    <property type="entry name" value="LRR_dom_sf"/>
</dbReference>
<dbReference type="HOGENOM" id="CLU_007250_1_0_9"/>
<accession>A0A0F4LA08</accession>
<feature type="region of interest" description="Disordered" evidence="2">
    <location>
        <begin position="49"/>
        <end position="111"/>
    </location>
</feature>
<feature type="compositionally biased region" description="Polar residues" evidence="2">
    <location>
        <begin position="87"/>
        <end position="97"/>
    </location>
</feature>
<feature type="signal peptide" evidence="3">
    <location>
        <begin position="1"/>
        <end position="33"/>
    </location>
</feature>
<dbReference type="SUPFAM" id="SSF52047">
    <property type="entry name" value="RNI-like"/>
    <property type="match status" value="1"/>
</dbReference>
<evidence type="ECO:0008006" key="8">
    <source>
        <dbReference type="Google" id="ProtNLM"/>
    </source>
</evidence>
<feature type="domain" description="MucBP" evidence="5">
    <location>
        <begin position="435"/>
        <end position="496"/>
    </location>
</feature>
<sequence>MNSKSNCHHRGKLIFTSLAAATLGLIIISPDMAKADTLVDSAAKKQVAQSSSLPASNNNQTAASTDSAANNNQASTTSEAAASNETQPSTSPSSEAQDANEPPAAGAEAKGITPRSVLTASWGGINVTFDTDSGIATIPGGTITDPDSIIFLFEEYRSMKTIKITGPLKIIGNASYLFYGLINLTEIEGLDKVDTAEVTDMTYMFSNCHSLANIDVSNFDTSKVTSMYFMFGANNVLTNLDVSNFDTSKVTSMKDMFRWCPSLRTLNISSFQMAQVTDKSEMLNSLPNLSTLVLGPNNYIQGTGLDTTGTWLNVGNGTVDKPQGNKSWTSSQLMDNYSGSRDQDTYVRLGEAVTVHYRDEAGATLAPDQILSGRIGESYSSEPQDIAGYVLKTTPENAKGTYTDKVQEVTYVYTKNAPVNPGGTAGRQPIVGGSVTVHYQDETGKQLAPDQILTGNVGEGYLTQEVALAGYKLTQRPANATGFYTANPQSVTYIYTKNVTGQAAVRRTVFHNSYLYDQNGGRKTGKYLMGKTIWTYGTRVIQGKKYYDLGQDSYVKATNVSGVKRKLRRNSYIYSKTAKKLRRLQRKALKKGQKVRTYGAAVKIHRKLYYIVGKNQYVKKSNF</sequence>
<reference evidence="6 7" key="1">
    <citation type="submission" date="2015-01" db="EMBL/GenBank/DDBJ databases">
        <title>Comparative genomics of the lactic acid bacteria isolated from the honey bee gut.</title>
        <authorList>
            <person name="Ellegaard K.M."/>
            <person name="Tamarit D."/>
            <person name="Javelind E."/>
            <person name="Olofsson T."/>
            <person name="Andersson S.G."/>
            <person name="Vasquez A."/>
        </authorList>
    </citation>
    <scope>NUCLEOTIDE SEQUENCE [LARGE SCALE GENOMIC DNA]</scope>
    <source>
        <strain evidence="6 7">Hma8</strain>
    </source>
</reference>
<dbReference type="AlphaFoldDB" id="A0A0F4LA08"/>
<name>A0A0F4LA08_9LACO</name>
<dbReference type="Proteomes" id="UP000033531">
    <property type="component" value="Unassembled WGS sequence"/>
</dbReference>
<evidence type="ECO:0000313" key="7">
    <source>
        <dbReference type="Proteomes" id="UP000033531"/>
    </source>
</evidence>
<dbReference type="PATRIC" id="fig|1218507.3.peg.1724"/>
<dbReference type="NCBIfam" id="TIGR02167">
    <property type="entry name" value="Liste_lipo_26"/>
    <property type="match status" value="3"/>
</dbReference>
<feature type="compositionally biased region" description="Low complexity" evidence="2">
    <location>
        <begin position="49"/>
        <end position="86"/>
    </location>
</feature>
<dbReference type="Gene3D" id="3.80.10.10">
    <property type="entry name" value="Ribonuclease Inhibitor"/>
    <property type="match status" value="1"/>
</dbReference>
<gene>
    <name evidence="6" type="ORF">JF74_15310</name>
</gene>
<keyword evidence="3" id="KW-0732">Signal</keyword>
<evidence type="ECO:0000256" key="1">
    <source>
        <dbReference type="ARBA" id="ARBA00022737"/>
    </source>
</evidence>
<organism evidence="6 7">
    <name type="scientific">Lactobacillus melliventris</name>
    <dbReference type="NCBI Taxonomy" id="1218507"/>
    <lineage>
        <taxon>Bacteria</taxon>
        <taxon>Bacillati</taxon>
        <taxon>Bacillota</taxon>
        <taxon>Bacilli</taxon>
        <taxon>Lactobacillales</taxon>
        <taxon>Lactobacillaceae</taxon>
        <taxon>Lactobacillus</taxon>
    </lineage>
</organism>
<feature type="domain" description="S-layer protein C-terminal" evidence="4">
    <location>
        <begin position="557"/>
        <end position="621"/>
    </location>
</feature>
<protein>
    <recommendedName>
        <fullName evidence="8">BspA family leucine-rich repeat surface protein</fullName>
    </recommendedName>
</protein>
<keyword evidence="1" id="KW-0677">Repeat</keyword>
<dbReference type="InterPro" id="IPR011889">
    <property type="entry name" value="Liste_lipo_26"/>
</dbReference>
<evidence type="ECO:0000259" key="4">
    <source>
        <dbReference type="Pfam" id="PF03217"/>
    </source>
</evidence>
<evidence type="ECO:0000256" key="3">
    <source>
        <dbReference type="SAM" id="SignalP"/>
    </source>
</evidence>
<dbReference type="InterPro" id="IPR024968">
    <property type="entry name" value="SlpA_C_lactobacillus"/>
</dbReference>
<evidence type="ECO:0000313" key="6">
    <source>
        <dbReference type="EMBL" id="KJY55682.1"/>
    </source>
</evidence>
<dbReference type="Pfam" id="PF03382">
    <property type="entry name" value="DUF285"/>
    <property type="match status" value="1"/>
</dbReference>
<dbReference type="Pfam" id="PF03217">
    <property type="entry name" value="SlpA"/>
    <property type="match status" value="1"/>
</dbReference>
<evidence type="ECO:0000256" key="2">
    <source>
        <dbReference type="SAM" id="MobiDB-lite"/>
    </source>
</evidence>
<feature type="domain" description="MucBP" evidence="5">
    <location>
        <begin position="353"/>
        <end position="414"/>
    </location>
</feature>
<dbReference type="RefSeq" id="WP_046325462.1">
    <property type="nucleotide sequence ID" value="NZ_JBHTMT010000004.1"/>
</dbReference>
<dbReference type="STRING" id="1218507.JF74_15310"/>
<dbReference type="Gene3D" id="3.10.20.320">
    <property type="entry name" value="Putative peptidoglycan bound protein (lpxtg motif)"/>
    <property type="match status" value="2"/>
</dbReference>
<dbReference type="InterPro" id="IPR009459">
    <property type="entry name" value="MucBP_dom"/>
</dbReference>
<dbReference type="InterPro" id="IPR005046">
    <property type="entry name" value="DUF285"/>
</dbReference>
<dbReference type="Pfam" id="PF06458">
    <property type="entry name" value="MucBP"/>
    <property type="match status" value="2"/>
</dbReference>
<feature type="chain" id="PRO_5038769661" description="BspA family leucine-rich repeat surface protein" evidence="3">
    <location>
        <begin position="34"/>
        <end position="623"/>
    </location>
</feature>
<comment type="caution">
    <text evidence="6">The sequence shown here is derived from an EMBL/GenBank/DDBJ whole genome shotgun (WGS) entry which is preliminary data.</text>
</comment>
<dbReference type="EMBL" id="JXLI01000013">
    <property type="protein sequence ID" value="KJY55682.1"/>
    <property type="molecule type" value="Genomic_DNA"/>
</dbReference>